<keyword evidence="8" id="KW-0812">Transmembrane</keyword>
<keyword evidence="8" id="KW-0472">Membrane</keyword>
<feature type="transmembrane region" description="Helical" evidence="8">
    <location>
        <begin position="12"/>
        <end position="32"/>
    </location>
</feature>
<organism evidence="9 10">
    <name type="scientific">Triplophysa rosa</name>
    <name type="common">Cave loach</name>
    <dbReference type="NCBI Taxonomy" id="992332"/>
    <lineage>
        <taxon>Eukaryota</taxon>
        <taxon>Metazoa</taxon>
        <taxon>Chordata</taxon>
        <taxon>Craniata</taxon>
        <taxon>Vertebrata</taxon>
        <taxon>Euteleostomi</taxon>
        <taxon>Actinopterygii</taxon>
        <taxon>Neopterygii</taxon>
        <taxon>Teleostei</taxon>
        <taxon>Ostariophysi</taxon>
        <taxon>Cypriniformes</taxon>
        <taxon>Nemacheilidae</taxon>
        <taxon>Triplophysa</taxon>
    </lineage>
</organism>
<dbReference type="AlphaFoldDB" id="A0A9W7T9B5"/>
<dbReference type="EMBL" id="JAFHDT010000022">
    <property type="protein sequence ID" value="KAI7793025.1"/>
    <property type="molecule type" value="Genomic_DNA"/>
</dbReference>
<evidence type="ECO:0000256" key="4">
    <source>
        <dbReference type="ARBA" id="ARBA00023034"/>
    </source>
</evidence>
<dbReference type="GO" id="GO:0000139">
    <property type="term" value="C:Golgi membrane"/>
    <property type="evidence" value="ECO:0007669"/>
    <property type="project" value="UniProtKB-SubCell"/>
</dbReference>
<evidence type="ECO:0000256" key="5">
    <source>
        <dbReference type="ARBA" id="ARBA00023139"/>
    </source>
</evidence>
<keyword evidence="6" id="KW-0449">Lipoprotein</keyword>
<dbReference type="Proteomes" id="UP001059041">
    <property type="component" value="Linkage Group LG22"/>
</dbReference>
<dbReference type="GO" id="GO:0019706">
    <property type="term" value="F:protein-cysteine S-palmitoyltransferase activity"/>
    <property type="evidence" value="ECO:0007669"/>
    <property type="project" value="UniProtKB-EC"/>
</dbReference>
<reference evidence="9" key="1">
    <citation type="submission" date="2021-02" db="EMBL/GenBank/DDBJ databases">
        <title>Comparative genomics reveals that relaxation of natural selection precedes convergent phenotypic evolution of cavefish.</title>
        <authorList>
            <person name="Peng Z."/>
        </authorList>
    </citation>
    <scope>NUCLEOTIDE SEQUENCE</scope>
    <source>
        <tissue evidence="9">Muscle</tissue>
    </source>
</reference>
<keyword evidence="3" id="KW-0808">Transferase</keyword>
<evidence type="ECO:0000256" key="2">
    <source>
        <dbReference type="ARBA" id="ARBA00012210"/>
    </source>
</evidence>
<accession>A0A9W7T9B5</accession>
<feature type="transmembrane region" description="Helical" evidence="8">
    <location>
        <begin position="38"/>
        <end position="59"/>
    </location>
</feature>
<comment type="caution">
    <text evidence="9">The sequence shown here is derived from an EMBL/GenBank/DDBJ whole genome shotgun (WGS) entry which is preliminary data.</text>
</comment>
<sequence>MRGSAYVPVSAAVALLVSSSTLFFTFTCPWLAQHVSLSLPSCVGILFLFVMANFTMATLMDAGVFPRANEDEDKDDDFRAPLYKNVEVRGVQTTQMLPLQRL</sequence>
<evidence type="ECO:0000256" key="3">
    <source>
        <dbReference type="ARBA" id="ARBA00022679"/>
    </source>
</evidence>
<gene>
    <name evidence="9" type="ORF">IRJ41_002365</name>
</gene>
<evidence type="ECO:0000256" key="1">
    <source>
        <dbReference type="ARBA" id="ARBA00004653"/>
    </source>
</evidence>
<evidence type="ECO:0000256" key="7">
    <source>
        <dbReference type="ARBA" id="ARBA00023315"/>
    </source>
</evidence>
<evidence type="ECO:0000313" key="10">
    <source>
        <dbReference type="Proteomes" id="UP001059041"/>
    </source>
</evidence>
<proteinExistence type="predicted"/>
<dbReference type="PANTHER" id="PTHR12349">
    <property type="entry name" value="ANKYRIN REPEAT AND LEM DOMAIN-CONTAINING PROTEIN 2"/>
    <property type="match status" value="1"/>
</dbReference>
<comment type="subcellular location">
    <subcellularLocation>
        <location evidence="1">Golgi apparatus membrane</location>
        <topology evidence="1">Multi-pass membrane protein</topology>
    </subcellularLocation>
</comment>
<protein>
    <recommendedName>
        <fullName evidence="2">protein S-acyltransferase</fullName>
        <ecNumber evidence="2">2.3.1.225</ecNumber>
    </recommendedName>
</protein>
<keyword evidence="10" id="KW-1185">Reference proteome</keyword>
<evidence type="ECO:0000256" key="6">
    <source>
        <dbReference type="ARBA" id="ARBA00023288"/>
    </source>
</evidence>
<evidence type="ECO:0000313" key="9">
    <source>
        <dbReference type="EMBL" id="KAI7793025.1"/>
    </source>
</evidence>
<keyword evidence="4" id="KW-0333">Golgi apparatus</keyword>
<dbReference type="PANTHER" id="PTHR12349:SF1">
    <property type="entry name" value="PALMITOYLTRANSFERASE ZDHHC8"/>
    <property type="match status" value="1"/>
</dbReference>
<keyword evidence="5" id="KW-0564">Palmitate</keyword>
<keyword evidence="7" id="KW-0012">Acyltransferase</keyword>
<keyword evidence="8" id="KW-1133">Transmembrane helix</keyword>
<dbReference type="EC" id="2.3.1.225" evidence="2"/>
<evidence type="ECO:0000256" key="8">
    <source>
        <dbReference type="SAM" id="Phobius"/>
    </source>
</evidence>
<name>A0A9W7T9B5_TRIRA</name>